<dbReference type="EMBL" id="CM056809">
    <property type="protein sequence ID" value="KAJ8648711.1"/>
    <property type="molecule type" value="Genomic_DNA"/>
</dbReference>
<evidence type="ECO:0000313" key="2">
    <source>
        <dbReference type="Proteomes" id="UP001234297"/>
    </source>
</evidence>
<accession>A0ACC2MTG9</accession>
<evidence type="ECO:0000313" key="1">
    <source>
        <dbReference type="EMBL" id="KAJ8648711.1"/>
    </source>
</evidence>
<proteinExistence type="predicted"/>
<sequence>MKQRRDGDKTEIRGWTFSWLIFSTDLVNIFEVFLPQLLLYPNPSDPLNGEAASLMMKDRESYEQKVKGLDFEESCEASDSEKQKAATAINNILSTLTHYSELTGKVVTRKRCSSIGIVTLSSSLTISLGRIKQRFVLTDPYLHDMLIVLVLDFTVLDASS</sequence>
<dbReference type="Proteomes" id="UP001234297">
    <property type="component" value="Chromosome 1"/>
</dbReference>
<name>A0ACC2MTG9_PERAE</name>
<protein>
    <submittedName>
        <fullName evidence="1">Uncharacterized protein</fullName>
    </submittedName>
</protein>
<keyword evidence="2" id="KW-1185">Reference proteome</keyword>
<reference evidence="1 2" key="1">
    <citation type="journal article" date="2022" name="Hortic Res">
        <title>A haplotype resolved chromosomal level avocado genome allows analysis of novel avocado genes.</title>
        <authorList>
            <person name="Nath O."/>
            <person name="Fletcher S.J."/>
            <person name="Hayward A."/>
            <person name="Shaw L.M."/>
            <person name="Masouleh A.K."/>
            <person name="Furtado A."/>
            <person name="Henry R.J."/>
            <person name="Mitter N."/>
        </authorList>
    </citation>
    <scope>NUCLEOTIDE SEQUENCE [LARGE SCALE GENOMIC DNA]</scope>
    <source>
        <strain evidence="2">cv. Hass</strain>
    </source>
</reference>
<comment type="caution">
    <text evidence="1">The sequence shown here is derived from an EMBL/GenBank/DDBJ whole genome shotgun (WGS) entry which is preliminary data.</text>
</comment>
<gene>
    <name evidence="1" type="ORF">MRB53_001734</name>
</gene>
<organism evidence="1 2">
    <name type="scientific">Persea americana</name>
    <name type="common">Avocado</name>
    <dbReference type="NCBI Taxonomy" id="3435"/>
    <lineage>
        <taxon>Eukaryota</taxon>
        <taxon>Viridiplantae</taxon>
        <taxon>Streptophyta</taxon>
        <taxon>Embryophyta</taxon>
        <taxon>Tracheophyta</taxon>
        <taxon>Spermatophyta</taxon>
        <taxon>Magnoliopsida</taxon>
        <taxon>Magnoliidae</taxon>
        <taxon>Laurales</taxon>
        <taxon>Lauraceae</taxon>
        <taxon>Persea</taxon>
    </lineage>
</organism>